<dbReference type="Proteomes" id="UP000579531">
    <property type="component" value="Unassembled WGS sequence"/>
</dbReference>
<organism evidence="2 3">
    <name type="scientific">Streptomyces collinus</name>
    <dbReference type="NCBI Taxonomy" id="42684"/>
    <lineage>
        <taxon>Bacteria</taxon>
        <taxon>Bacillati</taxon>
        <taxon>Actinomycetota</taxon>
        <taxon>Actinomycetes</taxon>
        <taxon>Kitasatosporales</taxon>
        <taxon>Streptomycetaceae</taxon>
        <taxon>Streptomyces</taxon>
    </lineage>
</organism>
<keyword evidence="3" id="KW-1185">Reference proteome</keyword>
<protein>
    <submittedName>
        <fullName evidence="2">Pimeloyl-ACP methyl ester carboxylesterase</fullName>
    </submittedName>
</protein>
<dbReference type="EMBL" id="JACHLX010000002">
    <property type="protein sequence ID" value="MBB5816731.1"/>
    <property type="molecule type" value="Genomic_DNA"/>
</dbReference>
<dbReference type="PANTHER" id="PTHR37017">
    <property type="entry name" value="AB HYDROLASE-1 DOMAIN-CONTAINING PROTEIN-RELATED"/>
    <property type="match status" value="1"/>
</dbReference>
<dbReference type="AlphaFoldDB" id="A0AA89TLN3"/>
<evidence type="ECO:0000259" key="1">
    <source>
        <dbReference type="Pfam" id="PF12697"/>
    </source>
</evidence>
<dbReference type="InterPro" id="IPR000073">
    <property type="entry name" value="AB_hydrolase_1"/>
</dbReference>
<evidence type="ECO:0000313" key="3">
    <source>
        <dbReference type="Proteomes" id="UP000579531"/>
    </source>
</evidence>
<accession>A0AA89TLN3</accession>
<gene>
    <name evidence="2" type="ORF">HNR72_007853</name>
</gene>
<dbReference type="PANTHER" id="PTHR37017:SF11">
    <property type="entry name" value="ESTERASE_LIPASE_THIOESTERASE DOMAIN-CONTAINING PROTEIN"/>
    <property type="match status" value="1"/>
</dbReference>
<dbReference type="RefSeq" id="WP_184854552.1">
    <property type="nucleotide sequence ID" value="NZ_BAABFE010000013.1"/>
</dbReference>
<evidence type="ECO:0000313" key="2">
    <source>
        <dbReference type="EMBL" id="MBB5816731.1"/>
    </source>
</evidence>
<dbReference type="Gene3D" id="3.40.50.1820">
    <property type="entry name" value="alpha/beta hydrolase"/>
    <property type="match status" value="1"/>
</dbReference>
<dbReference type="InterPro" id="IPR052897">
    <property type="entry name" value="Sec-Metab_Biosynth_Hydrolase"/>
</dbReference>
<reference evidence="2 3" key="1">
    <citation type="submission" date="2020-08" db="EMBL/GenBank/DDBJ databases">
        <title>Sequencing the genomes of 1000 actinobacteria strains.</title>
        <authorList>
            <person name="Klenk H.-P."/>
        </authorList>
    </citation>
    <scope>NUCLEOTIDE SEQUENCE [LARGE SCALE GENOMIC DNA]</scope>
    <source>
        <strain evidence="2 3">DSM 40129</strain>
    </source>
</reference>
<dbReference type="SUPFAM" id="SSF53474">
    <property type="entry name" value="alpha/beta-Hydrolases"/>
    <property type="match status" value="1"/>
</dbReference>
<sequence>MNAGVVLVHGAMHTPWIFDPLRDRLSARGIASQAVQLPSSNPDSAAAQGLTEDVEVVRAAVAAVDGPVVLAAHSYGGVPATWAAAESDQVAELVHIAAFALEAGTSMMEWMGGGFPPTWIRSPDGLAVKAGDAEKSVFSGVDPALTAEAVERLNWQGMRAFTEKLGAAPTEVPLTYVVATEDPALPPAVQEQWAARAAHSVRVPSGHSPHLSHGNDIADVLAKAVTRASSTRF</sequence>
<comment type="caution">
    <text evidence="2">The sequence shown here is derived from an EMBL/GenBank/DDBJ whole genome shotgun (WGS) entry which is preliminary data.</text>
</comment>
<feature type="domain" description="AB hydrolase-1" evidence="1">
    <location>
        <begin position="5"/>
        <end position="219"/>
    </location>
</feature>
<dbReference type="Pfam" id="PF12697">
    <property type="entry name" value="Abhydrolase_6"/>
    <property type="match status" value="1"/>
</dbReference>
<dbReference type="InterPro" id="IPR029058">
    <property type="entry name" value="AB_hydrolase_fold"/>
</dbReference>
<name>A0AA89TLN3_STRCU</name>
<dbReference type="GeneID" id="93835990"/>
<proteinExistence type="predicted"/>
<dbReference type="GO" id="GO:0003824">
    <property type="term" value="F:catalytic activity"/>
    <property type="evidence" value="ECO:0007669"/>
    <property type="project" value="UniProtKB-ARBA"/>
</dbReference>